<reference evidence="1 2" key="1">
    <citation type="submission" date="2017-09" db="EMBL/GenBank/DDBJ databases">
        <title>The diverse metabolic capabilities of V. boronicumulans make it an excellent choice for continued studies on novel biodegradation.</title>
        <authorList>
            <person name="Sun S."/>
        </authorList>
    </citation>
    <scope>NUCLEOTIDE SEQUENCE [LARGE SCALE GENOMIC DNA]</scope>
    <source>
        <strain evidence="1 2">J1</strain>
    </source>
</reference>
<accession>A0A250DMF8</accession>
<organism evidence="1 2">
    <name type="scientific">Variovorax boronicumulans</name>
    <dbReference type="NCBI Taxonomy" id="436515"/>
    <lineage>
        <taxon>Bacteria</taxon>
        <taxon>Pseudomonadati</taxon>
        <taxon>Pseudomonadota</taxon>
        <taxon>Betaproteobacteria</taxon>
        <taxon>Burkholderiales</taxon>
        <taxon>Comamonadaceae</taxon>
        <taxon>Variovorax</taxon>
    </lineage>
</organism>
<dbReference type="EMBL" id="CP023284">
    <property type="protein sequence ID" value="ATA55159.1"/>
    <property type="molecule type" value="Genomic_DNA"/>
</dbReference>
<evidence type="ECO:0008006" key="3">
    <source>
        <dbReference type="Google" id="ProtNLM"/>
    </source>
</evidence>
<dbReference type="KEGG" id="vbo:CKY39_19545"/>
<dbReference type="Proteomes" id="UP000217154">
    <property type="component" value="Chromosome"/>
</dbReference>
<evidence type="ECO:0000313" key="1">
    <source>
        <dbReference type="EMBL" id="ATA55159.1"/>
    </source>
</evidence>
<dbReference type="AlphaFoldDB" id="A0A250DMF8"/>
<protein>
    <recommendedName>
        <fullName evidence="3">DUF2163 domain-containing protein</fullName>
    </recommendedName>
</protein>
<gene>
    <name evidence="1" type="ORF">CKY39_19545</name>
</gene>
<evidence type="ECO:0000313" key="2">
    <source>
        <dbReference type="Proteomes" id="UP000217154"/>
    </source>
</evidence>
<sequence>MRTLTPAAVAALSAPELRIARLVLMEFPGFAVALNSSNQNMVYAGVTYLGAAGLGTISQIDDSPGEIKGLQLEMSGVPTDYLSLALADATVVQGTPLTTRLAILDEDWQVIEAPIDWVGTLDTMPIQEDGETCTIAATAESAAVDLLRGTPMTYSNVDQQAIYPDDRAFEYLNSLIGKPIIWAGKQWLIALNGK</sequence>
<dbReference type="RefSeq" id="WP_095745574.1">
    <property type="nucleotide sequence ID" value="NZ_CP023284.1"/>
</dbReference>
<name>A0A250DMF8_9BURK</name>
<proteinExistence type="predicted"/>